<dbReference type="Proteomes" id="UP000414233">
    <property type="component" value="Unassembled WGS sequence"/>
</dbReference>
<dbReference type="PANTHER" id="PTHR43191:SF2">
    <property type="entry name" value="RRNA METHYLTRANSFERASE 3, MITOCHONDRIAL"/>
    <property type="match status" value="1"/>
</dbReference>
<evidence type="ECO:0000313" key="5">
    <source>
        <dbReference type="Proteomes" id="UP000414233"/>
    </source>
</evidence>
<dbReference type="AlphaFoldDB" id="A0A5E4WNP6"/>
<reference evidence="4 5" key="1">
    <citation type="submission" date="2019-08" db="EMBL/GenBank/DDBJ databases">
        <authorList>
            <person name="Peeters C."/>
        </authorList>
    </citation>
    <scope>NUCLEOTIDE SEQUENCE [LARGE SCALE GENOMIC DNA]</scope>
    <source>
        <strain evidence="4 5">LMG 30175</strain>
    </source>
</reference>
<dbReference type="Pfam" id="PF00588">
    <property type="entry name" value="SpoU_methylase"/>
    <property type="match status" value="1"/>
</dbReference>
<dbReference type="CDD" id="cd18095">
    <property type="entry name" value="SpoU-like_rRNA-MTase"/>
    <property type="match status" value="1"/>
</dbReference>
<name>A0A5E4WNP6_9BURK</name>
<dbReference type="InterPro" id="IPR029064">
    <property type="entry name" value="Ribosomal_eL30-like_sf"/>
</dbReference>
<dbReference type="InterPro" id="IPR001537">
    <property type="entry name" value="SpoU_MeTrfase"/>
</dbReference>
<dbReference type="GO" id="GO:0008173">
    <property type="term" value="F:RNA methyltransferase activity"/>
    <property type="evidence" value="ECO:0007669"/>
    <property type="project" value="InterPro"/>
</dbReference>
<keyword evidence="2 4" id="KW-0808">Transferase</keyword>
<evidence type="ECO:0000256" key="2">
    <source>
        <dbReference type="ARBA" id="ARBA00022679"/>
    </source>
</evidence>
<dbReference type="RefSeq" id="WP_150698167.1">
    <property type="nucleotide sequence ID" value="NZ_CABPRZ010000014.1"/>
</dbReference>
<dbReference type="PANTHER" id="PTHR43191">
    <property type="entry name" value="RRNA METHYLTRANSFERASE 3"/>
    <property type="match status" value="1"/>
</dbReference>
<feature type="domain" description="tRNA/rRNA methyltransferase SpoU type" evidence="3">
    <location>
        <begin position="116"/>
        <end position="251"/>
    </location>
</feature>
<dbReference type="GO" id="GO:0003723">
    <property type="term" value="F:RNA binding"/>
    <property type="evidence" value="ECO:0007669"/>
    <property type="project" value="InterPro"/>
</dbReference>
<gene>
    <name evidence="4" type="ORF">PTE30175_03325</name>
</gene>
<dbReference type="OrthoDB" id="9794400at2"/>
<dbReference type="InterPro" id="IPR029026">
    <property type="entry name" value="tRNA_m1G_MTases_N"/>
</dbReference>
<evidence type="ECO:0000256" key="1">
    <source>
        <dbReference type="ARBA" id="ARBA00022603"/>
    </source>
</evidence>
<dbReference type="InterPro" id="IPR029028">
    <property type="entry name" value="Alpha/beta_knot_MTases"/>
</dbReference>
<evidence type="ECO:0000313" key="4">
    <source>
        <dbReference type="EMBL" id="VVE26348.1"/>
    </source>
</evidence>
<keyword evidence="5" id="KW-1185">Reference proteome</keyword>
<dbReference type="Gene3D" id="3.30.1330.30">
    <property type="match status" value="1"/>
</dbReference>
<evidence type="ECO:0000259" key="3">
    <source>
        <dbReference type="Pfam" id="PF00588"/>
    </source>
</evidence>
<protein>
    <submittedName>
        <fullName evidence="4">RNA methyltransferase</fullName>
    </submittedName>
</protein>
<sequence length="260" mass="27871">MKLISSKDNPFYKRLKLLAQSSHQRRRTGQTLLEGVHLADAYLGAVGQPLACVVAEPALHDPEVAAIWARVEDSLRVCLPETLFEPLSTLVNGVALVFLIDMPAGHLPKRQTTDCVILDAVQDAGNVGSILRTAAAAGVRDVFCTSGTALCWSSKVLRAGMGAHFMLNIVEHCPADALAPRLGVPLLATSLQAQTSLYGQDLRRPVAWVFGNEGAGVSQAWLDRIETPVRIPQPGGMESLNVAACAAICLFEAVRQRDEA</sequence>
<dbReference type="InterPro" id="IPR051259">
    <property type="entry name" value="rRNA_Methyltransferase"/>
</dbReference>
<dbReference type="Gene3D" id="3.40.1280.10">
    <property type="match status" value="1"/>
</dbReference>
<dbReference type="SUPFAM" id="SSF75217">
    <property type="entry name" value="alpha/beta knot"/>
    <property type="match status" value="1"/>
</dbReference>
<dbReference type="SUPFAM" id="SSF55315">
    <property type="entry name" value="L30e-like"/>
    <property type="match status" value="1"/>
</dbReference>
<keyword evidence="1 4" id="KW-0489">Methyltransferase</keyword>
<dbReference type="GO" id="GO:0032259">
    <property type="term" value="P:methylation"/>
    <property type="evidence" value="ECO:0007669"/>
    <property type="project" value="UniProtKB-KW"/>
</dbReference>
<dbReference type="EMBL" id="CABPRZ010000014">
    <property type="protein sequence ID" value="VVE26348.1"/>
    <property type="molecule type" value="Genomic_DNA"/>
</dbReference>
<dbReference type="GO" id="GO:0006396">
    <property type="term" value="P:RNA processing"/>
    <property type="evidence" value="ECO:0007669"/>
    <property type="project" value="InterPro"/>
</dbReference>
<accession>A0A5E4WNP6</accession>
<proteinExistence type="predicted"/>
<organism evidence="4 5">
    <name type="scientific">Pandoraea terrae</name>
    <dbReference type="NCBI Taxonomy" id="1537710"/>
    <lineage>
        <taxon>Bacteria</taxon>
        <taxon>Pseudomonadati</taxon>
        <taxon>Pseudomonadota</taxon>
        <taxon>Betaproteobacteria</taxon>
        <taxon>Burkholderiales</taxon>
        <taxon>Burkholderiaceae</taxon>
        <taxon>Pandoraea</taxon>
    </lineage>
</organism>